<sequence>MSKSLRYVLLLSICWLAASCEAAERMALVIGNAAYDSGPLRNPRNDADDIAALLRGLPEPLRFQVVLGHDLKQAQMIGKVKEFRAGLQPGGIGLIFYAGHAVEYQARNYLLPVDNGSIHSVEDAQLQGIDVKALVEQMESAGPRLSLVILDACRDNPTLSRQRSASRGLARIDARQGTLIAYAASEGMTAAEGEGRNSPYTAALLKLLVEPGLELSQVFNRVGAEVARATAGGQIPWYSSSPLPVVLLGGEAKTRPTAGAASELGELWLRVEPQAGELYVDGGFVGTGAQTLADLPANVNSRIEARLAGYQPAEKIVFVKPGAPTAVLLRLQPLEQPVVREPAQPQRHFQDPLHSTGFGPVMQRIPAGSIELEQTVAVGAFSIAETEVSFADYQLCVDAGACADPPVARSQRQSDLPVTQVSWDDARRYSTWLGKETGRKYRLPTEIEWLYAAFPGRQTVYWWGNDVGQARANCKGCGSRFEGRLAPVKSFAPNDFGLYDTAGNVWEWTQDCFRVQLGLVSAVASGLDRCPSRARRGGAWNSGPASMSESARAQAAPDLRSGDLGFRVAADP</sequence>
<reference evidence="4 5" key="1">
    <citation type="submission" date="2019-03" db="EMBL/GenBank/DDBJ databases">
        <title>Genomic Encyclopedia of Type Strains, Phase IV (KMG-IV): sequencing the most valuable type-strain genomes for metagenomic binning, comparative biology and taxonomic classification.</title>
        <authorList>
            <person name="Goeker M."/>
        </authorList>
    </citation>
    <scope>NUCLEOTIDE SEQUENCE [LARGE SCALE GENOMIC DNA]</scope>
    <source>
        <strain evidence="4 5">DSM 21667</strain>
    </source>
</reference>
<dbReference type="PROSITE" id="PS50208">
    <property type="entry name" value="CASPASE_P20"/>
    <property type="match status" value="1"/>
</dbReference>
<dbReference type="InterPro" id="IPR001309">
    <property type="entry name" value="Pept_C14_p20"/>
</dbReference>
<dbReference type="InterPro" id="IPR052039">
    <property type="entry name" value="Caspase-related_regulators"/>
</dbReference>
<proteinExistence type="predicted"/>
<evidence type="ECO:0000259" key="3">
    <source>
        <dbReference type="PROSITE" id="PS50208"/>
    </source>
</evidence>
<dbReference type="InterPro" id="IPR011600">
    <property type="entry name" value="Pept_C14_caspase"/>
</dbReference>
<dbReference type="PANTHER" id="PTHR22576:SF37">
    <property type="entry name" value="MUCOSA-ASSOCIATED LYMPHOID TISSUE LYMPHOMA TRANSLOCATION PROTEIN 1"/>
    <property type="match status" value="1"/>
</dbReference>
<dbReference type="Gene3D" id="3.40.50.1460">
    <property type="match status" value="1"/>
</dbReference>
<organism evidence="4 5">
    <name type="scientific">Tahibacter aquaticus</name>
    <dbReference type="NCBI Taxonomy" id="520092"/>
    <lineage>
        <taxon>Bacteria</taxon>
        <taxon>Pseudomonadati</taxon>
        <taxon>Pseudomonadota</taxon>
        <taxon>Gammaproteobacteria</taxon>
        <taxon>Lysobacterales</taxon>
        <taxon>Rhodanobacteraceae</taxon>
        <taxon>Tahibacter</taxon>
    </lineage>
</organism>
<dbReference type="GO" id="GO:0006508">
    <property type="term" value="P:proteolysis"/>
    <property type="evidence" value="ECO:0007669"/>
    <property type="project" value="InterPro"/>
</dbReference>
<protein>
    <submittedName>
        <fullName evidence="4">Formylglycine-generating enzyme required for sulfatase activity</fullName>
    </submittedName>
</protein>
<dbReference type="PANTHER" id="PTHR22576">
    <property type="entry name" value="MUCOSA ASSOCIATED LYMPHOID TISSUE LYMPHOMA TRANSLOCATION PROTEIN 1/PARACASPASE"/>
    <property type="match status" value="1"/>
</dbReference>
<evidence type="ECO:0000313" key="4">
    <source>
        <dbReference type="EMBL" id="TDR42031.1"/>
    </source>
</evidence>
<keyword evidence="5" id="KW-1185">Reference proteome</keyword>
<feature type="signal peptide" evidence="2">
    <location>
        <begin position="1"/>
        <end position="22"/>
    </location>
</feature>
<evidence type="ECO:0000313" key="5">
    <source>
        <dbReference type="Proteomes" id="UP000295293"/>
    </source>
</evidence>
<feature type="chain" id="PRO_5020315942" evidence="2">
    <location>
        <begin position="23"/>
        <end position="572"/>
    </location>
</feature>
<dbReference type="EMBL" id="SNZH01000009">
    <property type="protein sequence ID" value="TDR42031.1"/>
    <property type="molecule type" value="Genomic_DNA"/>
</dbReference>
<dbReference type="SUPFAM" id="SSF56436">
    <property type="entry name" value="C-type lectin-like"/>
    <property type="match status" value="1"/>
</dbReference>
<dbReference type="Pfam" id="PF00656">
    <property type="entry name" value="Peptidase_C14"/>
    <property type="match status" value="1"/>
</dbReference>
<dbReference type="SUPFAM" id="SSF52129">
    <property type="entry name" value="Caspase-like"/>
    <property type="match status" value="1"/>
</dbReference>
<accession>A0A4R6YUC2</accession>
<dbReference type="Pfam" id="PF03781">
    <property type="entry name" value="FGE-sulfatase"/>
    <property type="match status" value="1"/>
</dbReference>
<evidence type="ECO:0000256" key="2">
    <source>
        <dbReference type="SAM" id="SignalP"/>
    </source>
</evidence>
<gene>
    <name evidence="4" type="ORF">DFR29_10987</name>
</gene>
<dbReference type="InterPro" id="IPR042095">
    <property type="entry name" value="SUMF_sf"/>
</dbReference>
<dbReference type="RefSeq" id="WP_166654120.1">
    <property type="nucleotide sequence ID" value="NZ_SNZH01000009.1"/>
</dbReference>
<feature type="region of interest" description="Disordered" evidence="1">
    <location>
        <begin position="534"/>
        <end position="559"/>
    </location>
</feature>
<feature type="domain" description="Caspase family p20" evidence="3">
    <location>
        <begin position="23"/>
        <end position="157"/>
    </location>
</feature>
<dbReference type="InterPro" id="IPR016187">
    <property type="entry name" value="CTDL_fold"/>
</dbReference>
<dbReference type="AlphaFoldDB" id="A0A4R6YUC2"/>
<comment type="caution">
    <text evidence="4">The sequence shown here is derived from an EMBL/GenBank/DDBJ whole genome shotgun (WGS) entry which is preliminary data.</text>
</comment>
<dbReference type="Gene3D" id="3.90.1580.10">
    <property type="entry name" value="paralog of FGE (formylglycine-generating enzyme)"/>
    <property type="match status" value="1"/>
</dbReference>
<dbReference type="InterPro" id="IPR029030">
    <property type="entry name" value="Caspase-like_dom_sf"/>
</dbReference>
<dbReference type="InterPro" id="IPR005532">
    <property type="entry name" value="SUMF_dom"/>
</dbReference>
<dbReference type="GO" id="GO:0004197">
    <property type="term" value="F:cysteine-type endopeptidase activity"/>
    <property type="evidence" value="ECO:0007669"/>
    <property type="project" value="InterPro"/>
</dbReference>
<dbReference type="PROSITE" id="PS51257">
    <property type="entry name" value="PROKAR_LIPOPROTEIN"/>
    <property type="match status" value="1"/>
</dbReference>
<keyword evidence="2" id="KW-0732">Signal</keyword>
<dbReference type="Proteomes" id="UP000295293">
    <property type="component" value="Unassembled WGS sequence"/>
</dbReference>
<name>A0A4R6YUC2_9GAMM</name>
<evidence type="ECO:0000256" key="1">
    <source>
        <dbReference type="SAM" id="MobiDB-lite"/>
    </source>
</evidence>